<dbReference type="Proteomes" id="UP001154420">
    <property type="component" value="Unassembled WGS sequence"/>
</dbReference>
<protein>
    <submittedName>
        <fullName evidence="1">Uncharacterized protein</fullName>
    </submittedName>
</protein>
<dbReference type="OrthoDB" id="3183843at2"/>
<comment type="caution">
    <text evidence="1">The sequence shown here is derived from an EMBL/GenBank/DDBJ whole genome shotgun (WGS) entry which is preliminary data.</text>
</comment>
<name>A0A9X5GV63_9FIRM</name>
<accession>A0A9X5GV63</accession>
<dbReference type="RefSeq" id="WP_160562429.1">
    <property type="nucleotide sequence ID" value="NZ_QZDT01000114.1"/>
</dbReference>
<sequence length="63" mass="7260">MSTSDAQKRANKKYFDNNYKQVKLSMPIKEAEALEDFCKKKSCSKAGFIRDAIKEKIVRDSLN</sequence>
<organism evidence="1 2">
    <name type="scientific">Parablautia muri</name>
    <dbReference type="NCBI Taxonomy" id="2320879"/>
    <lineage>
        <taxon>Bacteria</taxon>
        <taxon>Bacillati</taxon>
        <taxon>Bacillota</taxon>
        <taxon>Clostridia</taxon>
        <taxon>Lachnospirales</taxon>
        <taxon>Lachnospiraceae</taxon>
        <taxon>Parablautia</taxon>
    </lineage>
</organism>
<reference evidence="1" key="1">
    <citation type="submission" date="2018-09" db="EMBL/GenBank/DDBJ databases">
        <title>Murine metabolic-syndrome-specific gut microbial biobank.</title>
        <authorList>
            <person name="Liu C."/>
        </authorList>
    </citation>
    <scope>NUCLEOTIDE SEQUENCE</scope>
    <source>
        <strain evidence="1">D42-62</strain>
    </source>
</reference>
<dbReference type="EMBL" id="QZDT01000114">
    <property type="protein sequence ID" value="NBJ95560.1"/>
    <property type="molecule type" value="Genomic_DNA"/>
</dbReference>
<evidence type="ECO:0000313" key="1">
    <source>
        <dbReference type="EMBL" id="NBJ95560.1"/>
    </source>
</evidence>
<keyword evidence="2" id="KW-1185">Reference proteome</keyword>
<proteinExistence type="predicted"/>
<dbReference type="AlphaFoldDB" id="A0A9X5GV63"/>
<gene>
    <name evidence="1" type="ORF">D5281_24370</name>
</gene>
<evidence type="ECO:0000313" key="2">
    <source>
        <dbReference type="Proteomes" id="UP001154420"/>
    </source>
</evidence>